<organism evidence="1 2">
    <name type="scientific">Pseudoduganella lutea</name>
    <dbReference type="NCBI Taxonomy" id="321985"/>
    <lineage>
        <taxon>Bacteria</taxon>
        <taxon>Pseudomonadati</taxon>
        <taxon>Pseudomonadota</taxon>
        <taxon>Betaproteobacteria</taxon>
        <taxon>Burkholderiales</taxon>
        <taxon>Oxalobacteraceae</taxon>
        <taxon>Telluria group</taxon>
        <taxon>Pseudoduganella</taxon>
    </lineage>
</organism>
<dbReference type="RefSeq" id="WP_130189935.1">
    <property type="nucleotide sequence ID" value="NZ_CP035913.1"/>
</dbReference>
<proteinExistence type="predicted"/>
<evidence type="ECO:0000313" key="2">
    <source>
        <dbReference type="Proteomes" id="UP000290637"/>
    </source>
</evidence>
<accession>A0A4P6L783</accession>
<reference evidence="1 2" key="1">
    <citation type="submission" date="2019-02" db="EMBL/GenBank/DDBJ databases">
        <title>Draft Genome Sequences of Six Type Strains of the Genus Massilia.</title>
        <authorList>
            <person name="Miess H."/>
            <person name="Frediansyhah A."/>
            <person name="Gross H."/>
        </authorList>
    </citation>
    <scope>NUCLEOTIDE SEQUENCE [LARGE SCALE GENOMIC DNA]</scope>
    <source>
        <strain evidence="1 2">DSM 17473</strain>
    </source>
</reference>
<dbReference type="KEGG" id="plue:EWM63_30860"/>
<name>A0A4P6L783_9BURK</name>
<sequence length="129" mass="14525">MNINHLSLSWSTSRGRETYGYNICRLDDRNTGRRFRCMGGGYDMIGTVFGMWLEETYQDRLQALRGTEGTFYGLRFLNDGKASLDGGTGINSMTTIAEAIGLEVEREYAKKGRNRGNTLGWYVTEKEGA</sequence>
<dbReference type="EMBL" id="CP035913">
    <property type="protein sequence ID" value="QBE66828.1"/>
    <property type="molecule type" value="Genomic_DNA"/>
</dbReference>
<dbReference type="AlphaFoldDB" id="A0A4P6L783"/>
<gene>
    <name evidence="1" type="ORF">EWM63_30860</name>
</gene>
<evidence type="ECO:0000313" key="1">
    <source>
        <dbReference type="EMBL" id="QBE66828.1"/>
    </source>
</evidence>
<dbReference type="Proteomes" id="UP000290637">
    <property type="component" value="Chromosome"/>
</dbReference>
<protein>
    <submittedName>
        <fullName evidence="1">Uncharacterized protein</fullName>
    </submittedName>
</protein>
<keyword evidence="2" id="KW-1185">Reference proteome</keyword>